<dbReference type="Pfam" id="PF00002">
    <property type="entry name" value="7tm_2"/>
    <property type="match status" value="1"/>
</dbReference>
<dbReference type="InterPro" id="IPR017981">
    <property type="entry name" value="GPCR_2-like_7TM"/>
</dbReference>
<evidence type="ECO:0000256" key="4">
    <source>
        <dbReference type="ARBA" id="ARBA00023136"/>
    </source>
</evidence>
<dbReference type="InterPro" id="IPR000832">
    <property type="entry name" value="GPCR_2_secretin-like"/>
</dbReference>
<dbReference type="HOGENOM" id="CLU_002753_4_5_1"/>
<dbReference type="EMBL" id="AMQM01003298">
    <property type="status" value="NOT_ANNOTATED_CDS"/>
    <property type="molecule type" value="Genomic_DNA"/>
</dbReference>
<dbReference type="PROSITE" id="PS50261">
    <property type="entry name" value="G_PROTEIN_RECEP_F2_4"/>
    <property type="match status" value="1"/>
</dbReference>
<feature type="domain" description="G-protein coupled receptors family 2 profile 2" evidence="6">
    <location>
        <begin position="1"/>
        <end position="175"/>
    </location>
</feature>
<reference evidence="7 9" key="2">
    <citation type="journal article" date="2013" name="Nature">
        <title>Insights into bilaterian evolution from three spiralian genomes.</title>
        <authorList>
            <person name="Simakov O."/>
            <person name="Marletaz F."/>
            <person name="Cho S.J."/>
            <person name="Edsinger-Gonzales E."/>
            <person name="Havlak P."/>
            <person name="Hellsten U."/>
            <person name="Kuo D.H."/>
            <person name="Larsson T."/>
            <person name="Lv J."/>
            <person name="Arendt D."/>
            <person name="Savage R."/>
            <person name="Osoegawa K."/>
            <person name="de Jong P."/>
            <person name="Grimwood J."/>
            <person name="Chapman J.A."/>
            <person name="Shapiro H."/>
            <person name="Aerts A."/>
            <person name="Otillar R.P."/>
            <person name="Terry A.Y."/>
            <person name="Boore J.L."/>
            <person name="Grigoriev I.V."/>
            <person name="Lindberg D.R."/>
            <person name="Seaver E.C."/>
            <person name="Weisblat D.A."/>
            <person name="Putnam N.H."/>
            <person name="Rokhsar D.S."/>
        </authorList>
    </citation>
    <scope>NUCLEOTIDE SEQUENCE</scope>
</reference>
<keyword evidence="4 5" id="KW-0472">Membrane</keyword>
<dbReference type="PANTHER" id="PTHR45620">
    <property type="entry name" value="PDF RECEPTOR-LIKE PROTEIN-RELATED"/>
    <property type="match status" value="1"/>
</dbReference>
<dbReference type="Proteomes" id="UP000015101">
    <property type="component" value="Unassembled WGS sequence"/>
</dbReference>
<organism evidence="8 9">
    <name type="scientific">Helobdella robusta</name>
    <name type="common">Californian leech</name>
    <dbReference type="NCBI Taxonomy" id="6412"/>
    <lineage>
        <taxon>Eukaryota</taxon>
        <taxon>Metazoa</taxon>
        <taxon>Spiralia</taxon>
        <taxon>Lophotrochozoa</taxon>
        <taxon>Annelida</taxon>
        <taxon>Clitellata</taxon>
        <taxon>Hirudinea</taxon>
        <taxon>Rhynchobdellida</taxon>
        <taxon>Glossiphoniidae</taxon>
        <taxon>Helobdella</taxon>
    </lineage>
</organism>
<evidence type="ECO:0000256" key="2">
    <source>
        <dbReference type="ARBA" id="ARBA00022692"/>
    </source>
</evidence>
<protein>
    <recommendedName>
        <fullName evidence="6">G-protein coupled receptors family 2 profile 2 domain-containing protein</fullName>
    </recommendedName>
</protein>
<dbReference type="eggNOG" id="KOG4564">
    <property type="taxonomic scope" value="Eukaryota"/>
</dbReference>
<dbReference type="RefSeq" id="XP_009013572.1">
    <property type="nucleotide sequence ID" value="XM_009015324.1"/>
</dbReference>
<dbReference type="GO" id="GO:0005886">
    <property type="term" value="C:plasma membrane"/>
    <property type="evidence" value="ECO:0000318"/>
    <property type="project" value="GO_Central"/>
</dbReference>
<accession>T1G1Z5</accession>
<reference evidence="9" key="1">
    <citation type="submission" date="2012-12" db="EMBL/GenBank/DDBJ databases">
        <authorList>
            <person name="Hellsten U."/>
            <person name="Grimwood J."/>
            <person name="Chapman J.A."/>
            <person name="Shapiro H."/>
            <person name="Aerts A."/>
            <person name="Otillar R.P."/>
            <person name="Terry A.Y."/>
            <person name="Boore J.L."/>
            <person name="Simakov O."/>
            <person name="Marletaz F."/>
            <person name="Cho S.-J."/>
            <person name="Edsinger-Gonzales E."/>
            <person name="Havlak P."/>
            <person name="Kuo D.-H."/>
            <person name="Larsson T."/>
            <person name="Lv J."/>
            <person name="Arendt D."/>
            <person name="Savage R."/>
            <person name="Osoegawa K."/>
            <person name="de Jong P."/>
            <person name="Lindberg D.R."/>
            <person name="Seaver E.C."/>
            <person name="Weisblat D.A."/>
            <person name="Putnam N.H."/>
            <person name="Grigoriev I.V."/>
            <person name="Rokhsar D.S."/>
        </authorList>
    </citation>
    <scope>NUCLEOTIDE SEQUENCE</scope>
</reference>
<dbReference type="Gene3D" id="1.20.1070.10">
    <property type="entry name" value="Rhodopsin 7-helix transmembrane proteins"/>
    <property type="match status" value="1"/>
</dbReference>
<dbReference type="OMA" id="TECWGHN"/>
<dbReference type="OrthoDB" id="6022368at2759"/>
<sequence length="188" mass="22393">MHTYFAISNNAWVFLEGLYLRNIIYRDVFTETHPITYYFLFGWGAILPAFICLFLCKHLYFSNRCWIETTTLSYWVIHVPVVFTVIMNFIFFVSILRVLFYKFKTSTTREAKKRKQMKLAKSTLFLIPMLGIPNITFIFLPRIVHMTLEIVRLYFEIIFSSFNSVIVAFLFCFMNDEVGGVIFHVFKF</sequence>
<feature type="transmembrane region" description="Helical" evidence="5">
    <location>
        <begin position="72"/>
        <end position="101"/>
    </location>
</feature>
<dbReference type="GeneID" id="20215093"/>
<dbReference type="GO" id="GO:0007188">
    <property type="term" value="P:adenylate cyclase-modulating G protein-coupled receptor signaling pathway"/>
    <property type="evidence" value="ECO:0000318"/>
    <property type="project" value="GO_Central"/>
</dbReference>
<dbReference type="InParanoid" id="T1G1Z5"/>
<gene>
    <name evidence="8" type="primary">20215093</name>
    <name evidence="7" type="ORF">HELRODRAFT_75027</name>
</gene>
<proteinExistence type="predicted"/>
<evidence type="ECO:0000313" key="9">
    <source>
        <dbReference type="Proteomes" id="UP000015101"/>
    </source>
</evidence>
<dbReference type="GO" id="GO:0017046">
    <property type="term" value="F:peptide hormone binding"/>
    <property type="evidence" value="ECO:0000318"/>
    <property type="project" value="GO_Central"/>
</dbReference>
<feature type="transmembrane region" description="Helical" evidence="5">
    <location>
        <begin position="35"/>
        <end position="60"/>
    </location>
</feature>
<feature type="transmembrane region" description="Helical" evidence="5">
    <location>
        <begin position="153"/>
        <end position="173"/>
    </location>
</feature>
<dbReference type="CTD" id="20215093"/>
<dbReference type="InterPro" id="IPR050332">
    <property type="entry name" value="GPCR_2"/>
</dbReference>
<comment type="subcellular location">
    <subcellularLocation>
        <location evidence="1">Membrane</location>
        <topology evidence="1">Multi-pass membrane protein</topology>
    </subcellularLocation>
</comment>
<dbReference type="PANTHER" id="PTHR45620:SF1">
    <property type="entry name" value="G-PROTEIN COUPLED RECEPTORS FAMILY 2 PROFILE 2 DOMAIN-CONTAINING PROTEIN"/>
    <property type="match status" value="1"/>
</dbReference>
<dbReference type="AlphaFoldDB" id="T1G1Z5"/>
<dbReference type="GO" id="GO:0008528">
    <property type="term" value="F:G protein-coupled peptide receptor activity"/>
    <property type="evidence" value="ECO:0000318"/>
    <property type="project" value="GO_Central"/>
</dbReference>
<name>T1G1Z5_HELRO</name>
<dbReference type="STRING" id="6412.T1G1Z5"/>
<evidence type="ECO:0000256" key="1">
    <source>
        <dbReference type="ARBA" id="ARBA00004141"/>
    </source>
</evidence>
<keyword evidence="2 5" id="KW-0812">Transmembrane</keyword>
<dbReference type="KEGG" id="hro:HELRODRAFT_75027"/>
<evidence type="ECO:0000313" key="8">
    <source>
        <dbReference type="EnsemblMetazoa" id="HelroP75027"/>
    </source>
</evidence>
<evidence type="ECO:0000313" key="7">
    <source>
        <dbReference type="EMBL" id="ESO08642.1"/>
    </source>
</evidence>
<dbReference type="GO" id="GO:0007166">
    <property type="term" value="P:cell surface receptor signaling pathway"/>
    <property type="evidence" value="ECO:0007669"/>
    <property type="project" value="InterPro"/>
</dbReference>
<reference evidence="8" key="3">
    <citation type="submission" date="2015-06" db="UniProtKB">
        <authorList>
            <consortium name="EnsemblMetazoa"/>
        </authorList>
    </citation>
    <scope>IDENTIFICATION</scope>
</reference>
<dbReference type="FunFam" id="1.20.1070.10:FF:001296">
    <property type="entry name" value="Uncharacterized protein"/>
    <property type="match status" value="1"/>
</dbReference>
<dbReference type="EMBL" id="KB096080">
    <property type="protein sequence ID" value="ESO08642.1"/>
    <property type="molecule type" value="Genomic_DNA"/>
</dbReference>
<evidence type="ECO:0000256" key="3">
    <source>
        <dbReference type="ARBA" id="ARBA00022989"/>
    </source>
</evidence>
<evidence type="ECO:0000259" key="6">
    <source>
        <dbReference type="PROSITE" id="PS50261"/>
    </source>
</evidence>
<feature type="transmembrane region" description="Helical" evidence="5">
    <location>
        <begin position="122"/>
        <end position="141"/>
    </location>
</feature>
<keyword evidence="3 5" id="KW-1133">Transmembrane helix</keyword>
<dbReference type="EnsemblMetazoa" id="HelroT75027">
    <property type="protein sequence ID" value="HelroP75027"/>
    <property type="gene ID" value="HelroG75027"/>
</dbReference>
<dbReference type="PRINTS" id="PR00249">
    <property type="entry name" value="GPCRSECRETIN"/>
</dbReference>
<evidence type="ECO:0000256" key="5">
    <source>
        <dbReference type="SAM" id="Phobius"/>
    </source>
</evidence>
<keyword evidence="9" id="KW-1185">Reference proteome</keyword>